<dbReference type="InterPro" id="IPR013103">
    <property type="entry name" value="RVT_2"/>
</dbReference>
<dbReference type="InterPro" id="IPR012337">
    <property type="entry name" value="RNaseH-like_sf"/>
</dbReference>
<accession>A0A8J5ZP94</accession>
<protein>
    <recommendedName>
        <fullName evidence="2">Integrase catalytic domain-containing protein</fullName>
    </recommendedName>
</protein>
<dbReference type="Pfam" id="PF07727">
    <property type="entry name" value="RVT_2"/>
    <property type="match status" value="1"/>
</dbReference>
<dbReference type="PROSITE" id="PS50994">
    <property type="entry name" value="INTEGRASE"/>
    <property type="match status" value="1"/>
</dbReference>
<dbReference type="InterPro" id="IPR043502">
    <property type="entry name" value="DNA/RNA_pol_sf"/>
</dbReference>
<dbReference type="Pfam" id="PF14223">
    <property type="entry name" value="Retrotran_gag_2"/>
    <property type="match status" value="1"/>
</dbReference>
<feature type="domain" description="Integrase catalytic" evidence="2">
    <location>
        <begin position="430"/>
        <end position="592"/>
    </location>
</feature>
<gene>
    <name evidence="3" type="ORF">CXB51_003070</name>
</gene>
<dbReference type="AlphaFoldDB" id="A0A8J5ZP94"/>
<dbReference type="OrthoDB" id="1912561at2759"/>
<dbReference type="GO" id="GO:0003676">
    <property type="term" value="F:nucleic acid binding"/>
    <property type="evidence" value="ECO:0007669"/>
    <property type="project" value="InterPro"/>
</dbReference>
<proteinExistence type="predicted"/>
<dbReference type="PANTHER" id="PTHR47481">
    <property type="match status" value="1"/>
</dbReference>
<comment type="caution">
    <text evidence="3">The sequence shown here is derived from an EMBL/GenBank/DDBJ whole genome shotgun (WGS) entry which is preliminary data.</text>
</comment>
<dbReference type="GO" id="GO:0015074">
    <property type="term" value="P:DNA integration"/>
    <property type="evidence" value="ECO:0007669"/>
    <property type="project" value="InterPro"/>
</dbReference>
<dbReference type="EMBL" id="JAHUZN010000002">
    <property type="protein sequence ID" value="KAG8500980.1"/>
    <property type="molecule type" value="Genomic_DNA"/>
</dbReference>
<feature type="region of interest" description="Disordered" evidence="1">
    <location>
        <begin position="180"/>
        <end position="226"/>
    </location>
</feature>
<dbReference type="InterPro" id="IPR036397">
    <property type="entry name" value="RNaseH_sf"/>
</dbReference>
<dbReference type="Proteomes" id="UP000701853">
    <property type="component" value="Chromosome 2"/>
</dbReference>
<dbReference type="SUPFAM" id="SSF56672">
    <property type="entry name" value="DNA/RNA polymerases"/>
    <property type="match status" value="1"/>
</dbReference>
<evidence type="ECO:0000259" key="2">
    <source>
        <dbReference type="PROSITE" id="PS50994"/>
    </source>
</evidence>
<dbReference type="InterPro" id="IPR025724">
    <property type="entry name" value="GAG-pre-integrase_dom"/>
</dbReference>
<evidence type="ECO:0000313" key="4">
    <source>
        <dbReference type="Proteomes" id="UP000701853"/>
    </source>
</evidence>
<dbReference type="InterPro" id="IPR001584">
    <property type="entry name" value="Integrase_cat-core"/>
</dbReference>
<keyword evidence="4" id="KW-1185">Reference proteome</keyword>
<organism evidence="3 4">
    <name type="scientific">Gossypium anomalum</name>
    <dbReference type="NCBI Taxonomy" id="47600"/>
    <lineage>
        <taxon>Eukaryota</taxon>
        <taxon>Viridiplantae</taxon>
        <taxon>Streptophyta</taxon>
        <taxon>Embryophyta</taxon>
        <taxon>Tracheophyta</taxon>
        <taxon>Spermatophyta</taxon>
        <taxon>Magnoliopsida</taxon>
        <taxon>eudicotyledons</taxon>
        <taxon>Gunneridae</taxon>
        <taxon>Pentapetalae</taxon>
        <taxon>rosids</taxon>
        <taxon>malvids</taxon>
        <taxon>Malvales</taxon>
        <taxon>Malvaceae</taxon>
        <taxon>Malvoideae</taxon>
        <taxon>Gossypium</taxon>
    </lineage>
</organism>
<dbReference type="Pfam" id="PF13976">
    <property type="entry name" value="gag_pre-integrs"/>
    <property type="match status" value="1"/>
</dbReference>
<name>A0A8J5ZP94_9ROSI</name>
<evidence type="ECO:0000313" key="3">
    <source>
        <dbReference type="EMBL" id="KAG8500980.1"/>
    </source>
</evidence>
<dbReference type="SUPFAM" id="SSF53098">
    <property type="entry name" value="Ribonuclease H-like"/>
    <property type="match status" value="1"/>
</dbReference>
<feature type="compositionally biased region" description="Basic and acidic residues" evidence="1">
    <location>
        <begin position="194"/>
        <end position="206"/>
    </location>
</feature>
<dbReference type="Gene3D" id="3.30.420.10">
    <property type="entry name" value="Ribonuclease H-like superfamily/Ribonuclease H"/>
    <property type="match status" value="1"/>
</dbReference>
<dbReference type="PANTHER" id="PTHR47481:SF10">
    <property type="entry name" value="COPIA-LIKE POLYPROTEIN_RETROTRANSPOSON"/>
    <property type="match status" value="1"/>
</dbReference>
<reference evidence="3 4" key="1">
    <citation type="journal article" date="2021" name="bioRxiv">
        <title>The Gossypium anomalum genome as a resource for cotton improvement and evolutionary analysis of hybrid incompatibility.</title>
        <authorList>
            <person name="Grover C.E."/>
            <person name="Yuan D."/>
            <person name="Arick M.A."/>
            <person name="Miller E.R."/>
            <person name="Hu G."/>
            <person name="Peterson D.G."/>
            <person name="Wendel J.F."/>
            <person name="Udall J.A."/>
        </authorList>
    </citation>
    <scope>NUCLEOTIDE SEQUENCE [LARGE SCALE GENOMIC DNA]</scope>
    <source>
        <strain evidence="3">JFW-Udall</strain>
        <tissue evidence="3">Leaf</tissue>
    </source>
</reference>
<sequence length="888" mass="98541">MATEAIPAVDTLRHSSNTGEVIHLYGFGSGGYGLEGFVLGTVVVPPPFIARSEVLVHLTAAKTSFDVWTTIKRRFGTTSTLKISNMRHALYSIKKSNLTITEYLSKVKTLCDNLTAVGSLVTETKQVSVILASLSVEYESIRVFVSTSPISLDLLTDMLLDCEARQLALLTDVPMQANLATQHPDNADGSKLSHSQEPKHGQRESGRGWSRRQSRGSGRSWFDESFSGVNQNPSVNNHQVHNHGHFSFPPTCSSLAHFCGSFSLTPAVSHPIPSRAPTPFTSGQLWYPDSGATNHITPEASNLMTASPYTGTSHVTMGNGESVSIANDIQTGTTLLEGHMHKGLYRFQFSKIAPIKVLPTQKLCSPLLNSAQISSSSLWHNRLGHPCNNTLARILKSCNMSFKQNSLPHICIVCQLRKAHKLPFGSSHTIYSFPFELVVIDVWGLAHVSSNGFSYYVSFLDMYSRYTWIYFLKSKSGVLQCFLHFHQLVRTQFGQSIKMLQIDWGEYRTLSKELSCLGIQHRVSCPYTSEQNGVAERKHRQIVDMDLSLLAQSAMPLKFWYYALAHAVYLNNRLPTPVLHQVSPSETLLTVQAKVLIPTVCVSGFDEAHFPFHDADFCSPSLTVSTRVLHQRSVLSVVVPDVSSSHIATRPARVSPEVPFYDQSLNNRNRSLSSSSAYLSVVAPVPTACDQSKCPTTAPLVTEPVSIIEAFQSTAWTIAAQAEYSALITNHTWDLMPLPEGCRAVGCKWIFKIKKHAKARSHDTRVDINNAFLNGDLSEEIYMVQPPGFEQQGPNGEHLVCKLRKALYGLKQELRAWFHKLKDFLVATKFEVSKADNSLFLLWSGSQLLYVLVYVDDIIIIGNDSRAIDRFVAQLNDMFSLKDLGKLS</sequence>
<evidence type="ECO:0000256" key="1">
    <source>
        <dbReference type="SAM" id="MobiDB-lite"/>
    </source>
</evidence>